<feature type="compositionally biased region" description="Basic residues" evidence="6">
    <location>
        <begin position="1"/>
        <end position="16"/>
    </location>
</feature>
<dbReference type="RefSeq" id="XP_004350467.1">
    <property type="nucleotide sequence ID" value="XM_004350416.1"/>
</dbReference>
<dbReference type="InterPro" id="IPR017155">
    <property type="entry name" value="Hist-Lys_N-MeTrfase_SETD7"/>
</dbReference>
<organism evidence="8 9">
    <name type="scientific">Cavenderia fasciculata</name>
    <name type="common">Slime mold</name>
    <name type="synonym">Dictyostelium fasciculatum</name>
    <dbReference type="NCBI Taxonomy" id="261658"/>
    <lineage>
        <taxon>Eukaryota</taxon>
        <taxon>Amoebozoa</taxon>
        <taxon>Evosea</taxon>
        <taxon>Eumycetozoa</taxon>
        <taxon>Dictyostelia</taxon>
        <taxon>Acytosteliales</taxon>
        <taxon>Cavenderiaceae</taxon>
        <taxon>Cavenderia</taxon>
    </lineage>
</organism>
<dbReference type="InterPro" id="IPR003409">
    <property type="entry name" value="MORN"/>
</dbReference>
<evidence type="ECO:0000313" key="9">
    <source>
        <dbReference type="Proteomes" id="UP000007797"/>
    </source>
</evidence>
<dbReference type="Proteomes" id="UP000007797">
    <property type="component" value="Unassembled WGS sequence"/>
</dbReference>
<feature type="compositionally biased region" description="Acidic residues" evidence="6">
    <location>
        <begin position="65"/>
        <end position="96"/>
    </location>
</feature>
<dbReference type="Pfam" id="PF02493">
    <property type="entry name" value="MORN"/>
    <property type="match status" value="4"/>
</dbReference>
<dbReference type="KEGG" id="dfa:DFA_11520"/>
<gene>
    <name evidence="8" type="ORF">DFA_11520</name>
</gene>
<feature type="compositionally biased region" description="Basic residues" evidence="6">
    <location>
        <begin position="24"/>
        <end position="42"/>
    </location>
</feature>
<feature type="compositionally biased region" description="Basic and acidic residues" evidence="6">
    <location>
        <begin position="43"/>
        <end position="54"/>
    </location>
</feature>
<dbReference type="Gene3D" id="2.170.270.10">
    <property type="entry name" value="SET domain"/>
    <property type="match status" value="1"/>
</dbReference>
<evidence type="ECO:0000256" key="3">
    <source>
        <dbReference type="ARBA" id="ARBA00030095"/>
    </source>
</evidence>
<evidence type="ECO:0000259" key="7">
    <source>
        <dbReference type="PROSITE" id="PS50280"/>
    </source>
</evidence>
<evidence type="ECO:0000256" key="2">
    <source>
        <dbReference type="ARBA" id="ARBA00022737"/>
    </source>
</evidence>
<dbReference type="GeneID" id="14866290"/>
<dbReference type="GO" id="GO:0070828">
    <property type="term" value="P:heterochromatin organization"/>
    <property type="evidence" value="ECO:0007669"/>
    <property type="project" value="TreeGrafter"/>
</dbReference>
<dbReference type="SUPFAM" id="SSF82185">
    <property type="entry name" value="Histone H3 K4-specific methyltransferase SET7/9 N-terminal domain"/>
    <property type="match status" value="2"/>
</dbReference>
<dbReference type="SMART" id="SM00698">
    <property type="entry name" value="MORN"/>
    <property type="match status" value="2"/>
</dbReference>
<dbReference type="GO" id="GO:0005634">
    <property type="term" value="C:nucleus"/>
    <property type="evidence" value="ECO:0007669"/>
    <property type="project" value="TreeGrafter"/>
</dbReference>
<dbReference type="Gene3D" id="2.20.110.10">
    <property type="entry name" value="Histone H3 K4-specific methyltransferase SET7/9 N-terminal domain"/>
    <property type="match status" value="2"/>
</dbReference>
<dbReference type="GO" id="GO:0006355">
    <property type="term" value="P:regulation of DNA-templated transcription"/>
    <property type="evidence" value="ECO:0007669"/>
    <property type="project" value="InterPro"/>
</dbReference>
<dbReference type="InterPro" id="IPR001214">
    <property type="entry name" value="SET_dom"/>
</dbReference>
<comment type="catalytic activity">
    <reaction evidence="4">
        <text>L-lysyl-[protein] + S-adenosyl-L-methionine = N(6)-methyl-L-lysyl-[protein] + S-adenosyl-L-homocysteine + H(+)</text>
        <dbReference type="Rhea" id="RHEA:51736"/>
        <dbReference type="Rhea" id="RHEA-COMP:9752"/>
        <dbReference type="Rhea" id="RHEA-COMP:13053"/>
        <dbReference type="ChEBI" id="CHEBI:15378"/>
        <dbReference type="ChEBI" id="CHEBI:29969"/>
        <dbReference type="ChEBI" id="CHEBI:57856"/>
        <dbReference type="ChEBI" id="CHEBI:59789"/>
        <dbReference type="ChEBI" id="CHEBI:61929"/>
    </reaction>
    <physiologicalReaction direction="left-to-right" evidence="4">
        <dbReference type="Rhea" id="RHEA:51737"/>
    </physiologicalReaction>
</comment>
<dbReference type="PROSITE" id="PS50280">
    <property type="entry name" value="SET"/>
    <property type="match status" value="1"/>
</dbReference>
<evidence type="ECO:0000256" key="1">
    <source>
        <dbReference type="ARBA" id="ARBA00020512"/>
    </source>
</evidence>
<proteinExistence type="predicted"/>
<dbReference type="GO" id="GO:0140945">
    <property type="term" value="F:histone H3K4 monomethyltransferase activity"/>
    <property type="evidence" value="ECO:0007669"/>
    <property type="project" value="UniProtKB-EC"/>
</dbReference>
<feature type="region of interest" description="Disordered" evidence="6">
    <location>
        <begin position="1"/>
        <end position="111"/>
    </location>
</feature>
<protein>
    <recommendedName>
        <fullName evidence="1">Histone-lysine N-methyltransferase SETD7</fullName>
    </recommendedName>
    <alternativeName>
        <fullName evidence="3">SET domain-containing protein 7</fullName>
    </alternativeName>
</protein>
<dbReference type="PROSITE" id="PS51577">
    <property type="entry name" value="SAM_MT43_SET7"/>
    <property type="match status" value="1"/>
</dbReference>
<dbReference type="OMA" id="HSFIPNC"/>
<comment type="catalytic activity">
    <reaction evidence="5">
        <text>L-lysyl(4)-[histone H3] + S-adenosyl-L-methionine = N(6)-methyl-L-lysyl(4)-[histone H3] + S-adenosyl-L-homocysteine + H(+)</text>
        <dbReference type="Rhea" id="RHEA:60264"/>
        <dbReference type="Rhea" id="RHEA-COMP:15543"/>
        <dbReference type="Rhea" id="RHEA-COMP:15547"/>
        <dbReference type="ChEBI" id="CHEBI:15378"/>
        <dbReference type="ChEBI" id="CHEBI:29969"/>
        <dbReference type="ChEBI" id="CHEBI:57856"/>
        <dbReference type="ChEBI" id="CHEBI:59789"/>
        <dbReference type="ChEBI" id="CHEBI:61929"/>
        <dbReference type="EC" id="2.1.1.364"/>
    </reaction>
</comment>
<keyword evidence="9" id="KW-1185">Reference proteome</keyword>
<dbReference type="GO" id="GO:0005694">
    <property type="term" value="C:chromosome"/>
    <property type="evidence" value="ECO:0007669"/>
    <property type="project" value="InterPro"/>
</dbReference>
<dbReference type="InterPro" id="IPR046341">
    <property type="entry name" value="SET_dom_sf"/>
</dbReference>
<reference evidence="9" key="1">
    <citation type="journal article" date="2011" name="Genome Res.">
        <title>Phylogeny-wide analysis of social amoeba genomes highlights ancient origins for complex intercellular communication.</title>
        <authorList>
            <person name="Heidel A.J."/>
            <person name="Lawal H.M."/>
            <person name="Felder M."/>
            <person name="Schilde C."/>
            <person name="Helps N.R."/>
            <person name="Tunggal B."/>
            <person name="Rivero F."/>
            <person name="John U."/>
            <person name="Schleicher M."/>
            <person name="Eichinger L."/>
            <person name="Platzer M."/>
            <person name="Noegel A.A."/>
            <person name="Schaap P."/>
            <person name="Gloeckner G."/>
        </authorList>
    </citation>
    <scope>NUCLEOTIDE SEQUENCE [LARGE SCALE GENOMIC DNA]</scope>
    <source>
        <strain evidence="9">SH3</strain>
    </source>
</reference>
<dbReference type="SUPFAM" id="SSF82199">
    <property type="entry name" value="SET domain"/>
    <property type="match status" value="1"/>
</dbReference>
<dbReference type="GO" id="GO:0003682">
    <property type="term" value="F:chromatin binding"/>
    <property type="evidence" value="ECO:0007669"/>
    <property type="project" value="TreeGrafter"/>
</dbReference>
<dbReference type="Pfam" id="PF00856">
    <property type="entry name" value="SET"/>
    <property type="match status" value="1"/>
</dbReference>
<dbReference type="STRING" id="1054147.F4QDD1"/>
<evidence type="ECO:0000313" key="8">
    <source>
        <dbReference type="EMBL" id="EGG13759.1"/>
    </source>
</evidence>
<keyword evidence="2" id="KW-0677">Repeat</keyword>
<dbReference type="PANTHER" id="PTHR46820:SF1">
    <property type="entry name" value="HISTONE-LYSINE N-METHYLTRANSFERASE SETD7"/>
    <property type="match status" value="1"/>
</dbReference>
<evidence type="ECO:0000256" key="5">
    <source>
        <dbReference type="ARBA" id="ARBA00048660"/>
    </source>
</evidence>
<dbReference type="AlphaFoldDB" id="F4QDD1"/>
<dbReference type="EMBL" id="GL883029">
    <property type="protein sequence ID" value="EGG13759.1"/>
    <property type="molecule type" value="Genomic_DNA"/>
</dbReference>
<sequence>MTKRKNDKNNKYKKKAVVPVVPKAPKKTKKERKIEKLKRREVRLKQEQKMERKNQLKSQLQQEQDGSDIEYDDEGDDESFDEDMDGSGQEEEEEEKQDVYEGSYNKKGQKEGHGVLTMADGCKYEGIWKRNQLVGRCKVTIDDTRIEGTSVDWEMHGECREYSVMTGEVTFEGQYKNGERNGPGIIYLVDGGKIHGIWKSSQMDGQCTYYYPDHRFSIKGKWKDGDFVSGRAIAPKGVPPIDDDVVEIKRDEATDTLISSDPLQADPYEQHYVFVAPSTIPNSNEGLFAKRDIPANRLVSFYNGLRIDPKIADERDWSFNSNTMFLDKETYIDIPPSHSLTTQYCASLGHKANHSFQHNTVYKTCYHPRFGDIKCVTSIKPIAKGEEILVHYDYEEKDKPAWYKAIEEVHQQQQNKQQ</sequence>
<name>F4QDD1_CACFS</name>
<dbReference type="OrthoDB" id="16628at2759"/>
<evidence type="ECO:0000256" key="4">
    <source>
        <dbReference type="ARBA" id="ARBA00047738"/>
    </source>
</evidence>
<feature type="domain" description="SET" evidence="7">
    <location>
        <begin position="273"/>
        <end position="393"/>
    </location>
</feature>
<dbReference type="PANTHER" id="PTHR46820">
    <property type="entry name" value="HISTONE-LYSINE N-METHYLTRANSFERASE SETD7"/>
    <property type="match status" value="1"/>
</dbReference>
<accession>F4QDD1</accession>
<evidence type="ECO:0000256" key="6">
    <source>
        <dbReference type="SAM" id="MobiDB-lite"/>
    </source>
</evidence>